<feature type="signal peptide" evidence="1">
    <location>
        <begin position="1"/>
        <end position="21"/>
    </location>
</feature>
<dbReference type="InterPro" id="IPR009486">
    <property type="entry name" value="Pur_nuclsid_perm"/>
</dbReference>
<sequence>MILRRILPGLLLCLFAFRLHAQAVASIPNPIPIKVVIVAMYEQGEDTGDVPGEYQYWVERMHLDRVLPLDAGYHHLRMNNDGMLAVLTGVATAKAAATIMALGLDPRFDLSHAYWLVAGIAGGDPADVSLGSAVWVQQVIDGEIAHELDAREIPADWPTGIVPLRRTKPYEEPADAGYGELYELNPGLTRWAFQLTKSTPLADDDRMREKRSHFAQPAAQRPPFVTTGDEVSSSTYWHGAKLDTWANAWTRYYTGGKGNFMVSGMEDSGTLQSLTFLAHAGKVDERRVLVLRTVSNYDQPPVGMSAAESLTEQKVSRFGAYLPSLEAAYAVGRPVVDAILAHWSEYRDHPPSASE</sequence>
<dbReference type="RefSeq" id="WP_129209059.1">
    <property type="nucleotide sequence ID" value="NZ_BMGU01000005.1"/>
</dbReference>
<evidence type="ECO:0000313" key="2">
    <source>
        <dbReference type="EMBL" id="RXS94321.1"/>
    </source>
</evidence>
<dbReference type="Pfam" id="PF06516">
    <property type="entry name" value="NUP"/>
    <property type="match status" value="1"/>
</dbReference>
<protein>
    <submittedName>
        <fullName evidence="2">Purine nucleoside permease</fullName>
    </submittedName>
</protein>
<dbReference type="AlphaFoldDB" id="A0A4Q1SB03"/>
<dbReference type="Proteomes" id="UP000290253">
    <property type="component" value="Unassembled WGS sequence"/>
</dbReference>
<dbReference type="EMBL" id="SDMK01000003">
    <property type="protein sequence ID" value="RXS94321.1"/>
    <property type="molecule type" value="Genomic_DNA"/>
</dbReference>
<evidence type="ECO:0000313" key="3">
    <source>
        <dbReference type="Proteomes" id="UP000290253"/>
    </source>
</evidence>
<dbReference type="PANTHER" id="PTHR38643">
    <property type="entry name" value="PURINE NUCLEOSIDE PERMEASE C285.05-RELATED"/>
    <property type="match status" value="1"/>
</dbReference>
<organism evidence="2 3">
    <name type="scientific">Silvibacterium dinghuense</name>
    <dbReference type="NCBI Taxonomy" id="1560006"/>
    <lineage>
        <taxon>Bacteria</taxon>
        <taxon>Pseudomonadati</taxon>
        <taxon>Acidobacteriota</taxon>
        <taxon>Terriglobia</taxon>
        <taxon>Terriglobales</taxon>
        <taxon>Acidobacteriaceae</taxon>
        <taxon>Silvibacterium</taxon>
    </lineage>
</organism>
<keyword evidence="3" id="KW-1185">Reference proteome</keyword>
<name>A0A4Q1SB03_9BACT</name>
<dbReference type="Gene3D" id="3.40.50.1580">
    <property type="entry name" value="Nucleoside phosphorylase domain"/>
    <property type="match status" value="1"/>
</dbReference>
<accession>A0A4Q1SB03</accession>
<feature type="chain" id="PRO_5020679445" evidence="1">
    <location>
        <begin position="22"/>
        <end position="355"/>
    </location>
</feature>
<dbReference type="PIRSF" id="PIRSF013171">
    <property type="entry name" value="Pur_nuclsid_perm"/>
    <property type="match status" value="1"/>
</dbReference>
<dbReference type="PANTHER" id="PTHR38643:SF1">
    <property type="entry name" value="PURINE NUCLEOSIDE PERMEASE C285.05-RELATED"/>
    <property type="match status" value="1"/>
</dbReference>
<reference evidence="2 3" key="1">
    <citation type="journal article" date="2016" name="Int. J. Syst. Evol. Microbiol.">
        <title>Acidipila dinghuensis sp. nov., an acidobacterium isolated from forest soil.</title>
        <authorList>
            <person name="Jiang Y.W."/>
            <person name="Wang J."/>
            <person name="Chen M.H."/>
            <person name="Lv Y.Y."/>
            <person name="Qiu L.H."/>
        </authorList>
    </citation>
    <scope>NUCLEOTIDE SEQUENCE [LARGE SCALE GENOMIC DNA]</scope>
    <source>
        <strain evidence="2 3">DHOF10</strain>
    </source>
</reference>
<dbReference type="GO" id="GO:0009116">
    <property type="term" value="P:nucleoside metabolic process"/>
    <property type="evidence" value="ECO:0007669"/>
    <property type="project" value="InterPro"/>
</dbReference>
<dbReference type="SUPFAM" id="SSF53167">
    <property type="entry name" value="Purine and uridine phosphorylases"/>
    <property type="match status" value="1"/>
</dbReference>
<proteinExistence type="predicted"/>
<evidence type="ECO:0000256" key="1">
    <source>
        <dbReference type="SAM" id="SignalP"/>
    </source>
</evidence>
<dbReference type="OrthoDB" id="109937at2"/>
<comment type="caution">
    <text evidence="2">The sequence shown here is derived from an EMBL/GenBank/DDBJ whole genome shotgun (WGS) entry which is preliminary data.</text>
</comment>
<gene>
    <name evidence="2" type="ORF">ESZ00_14610</name>
</gene>
<dbReference type="GO" id="GO:0055085">
    <property type="term" value="P:transmembrane transport"/>
    <property type="evidence" value="ECO:0007669"/>
    <property type="project" value="InterPro"/>
</dbReference>
<keyword evidence="1" id="KW-0732">Signal</keyword>
<dbReference type="InterPro" id="IPR035994">
    <property type="entry name" value="Nucleoside_phosphorylase_sf"/>
</dbReference>
<dbReference type="GO" id="GO:0003824">
    <property type="term" value="F:catalytic activity"/>
    <property type="evidence" value="ECO:0007669"/>
    <property type="project" value="InterPro"/>
</dbReference>